<dbReference type="Proteomes" id="UP000595446">
    <property type="component" value="Chromosome"/>
</dbReference>
<dbReference type="EMBL" id="AP024237">
    <property type="protein sequence ID" value="BCO36682.1"/>
    <property type="molecule type" value="Genomic_DNA"/>
</dbReference>
<accession>A0A7R7TX51</accession>
<keyword evidence="2" id="KW-1185">Reference proteome</keyword>
<reference evidence="1 2" key="1">
    <citation type="submission" date="2020-12" db="EMBL/GenBank/DDBJ databases">
        <title>Complete genome sequence of Mycobacterium heckeshornense JCM 15655T, closely related to a pathogenic non-tuberculous mycobacterial species Mycobacterium xenopi.</title>
        <authorList>
            <person name="Yoshida M."/>
            <person name="Fukano H."/>
            <person name="Asakura T."/>
            <person name="Suzuki M."/>
            <person name="Hoshino Y."/>
        </authorList>
    </citation>
    <scope>NUCLEOTIDE SEQUENCE [LARGE SCALE GENOMIC DNA]</scope>
    <source>
        <strain evidence="1 2">JCM 15655</strain>
    </source>
</reference>
<dbReference type="AlphaFoldDB" id="A0A7R7TX51"/>
<sequence length="37" mass="3677">MTVVVTDSATFAVDGIEDALTIPISGLGISAADLPLC</sequence>
<proteinExistence type="predicted"/>
<evidence type="ECO:0000313" key="1">
    <source>
        <dbReference type="EMBL" id="BCO36682.1"/>
    </source>
</evidence>
<name>A0A7R7TX51_9MYCO</name>
<evidence type="ECO:0000313" key="2">
    <source>
        <dbReference type="Proteomes" id="UP000595446"/>
    </source>
</evidence>
<gene>
    <name evidence="1" type="ORF">MHEC_31150</name>
</gene>
<organism evidence="1 2">
    <name type="scientific">Mycobacterium heckeshornense</name>
    <dbReference type="NCBI Taxonomy" id="110505"/>
    <lineage>
        <taxon>Bacteria</taxon>
        <taxon>Bacillati</taxon>
        <taxon>Actinomycetota</taxon>
        <taxon>Actinomycetes</taxon>
        <taxon>Mycobacteriales</taxon>
        <taxon>Mycobacteriaceae</taxon>
        <taxon>Mycobacterium</taxon>
    </lineage>
</organism>
<protein>
    <submittedName>
        <fullName evidence="1">Uncharacterized protein</fullName>
    </submittedName>
</protein>